<dbReference type="InterPro" id="IPR010697">
    <property type="entry name" value="YspA"/>
</dbReference>
<dbReference type="STRING" id="269670.SAMN02982927_00238"/>
<sequence length="196" mass="22402">MHEDGSVVLVTGYKAHELGVFSNDHPGIPVICYALKKKIREYAENGADWFVISGQTGVELWAGQVCLELRDNDKINVKLAVLMPFLNQEEHYKDWQKELYVHVIEQADYTGVISNRPYENPSQLRQKNDFLVAKTDAMLIVYDEESPGSPNFYLGAAKRKAHESAYPIQTIDRYDMELASEELQQQNPEYWTGGDD</sequence>
<dbReference type="OrthoDB" id="2301957at2"/>
<name>A0A1I2N2A4_9BACL</name>
<dbReference type="PANTHER" id="PTHR38440">
    <property type="entry name" value="UPF0398 PROTEIN YPSA"/>
    <property type="match status" value="1"/>
</dbReference>
<gene>
    <name evidence="1" type="ORF">SAMN02982927_00238</name>
</gene>
<dbReference type="EMBL" id="FOOY01000003">
    <property type="protein sequence ID" value="SFF97773.1"/>
    <property type="molecule type" value="Genomic_DNA"/>
</dbReference>
<dbReference type="SUPFAM" id="SSF102405">
    <property type="entry name" value="MCP/YpsA-like"/>
    <property type="match status" value="1"/>
</dbReference>
<accession>A0A1I2N2A4</accession>
<dbReference type="Proteomes" id="UP000198752">
    <property type="component" value="Unassembled WGS sequence"/>
</dbReference>
<protein>
    <submittedName>
        <fullName evidence="1">Uncharacterized SPBc2 prophage-derived protein YoqJ</fullName>
    </submittedName>
</protein>
<evidence type="ECO:0000313" key="2">
    <source>
        <dbReference type="Proteomes" id="UP000198752"/>
    </source>
</evidence>
<organism evidence="1 2">
    <name type="scientific">Sporolactobacillus nakayamae</name>
    <dbReference type="NCBI Taxonomy" id="269670"/>
    <lineage>
        <taxon>Bacteria</taxon>
        <taxon>Bacillati</taxon>
        <taxon>Bacillota</taxon>
        <taxon>Bacilli</taxon>
        <taxon>Bacillales</taxon>
        <taxon>Sporolactobacillaceae</taxon>
        <taxon>Sporolactobacillus</taxon>
    </lineage>
</organism>
<evidence type="ECO:0000313" key="1">
    <source>
        <dbReference type="EMBL" id="SFF97773.1"/>
    </source>
</evidence>
<dbReference type="Pfam" id="PF06908">
    <property type="entry name" value="YpsA"/>
    <property type="match status" value="1"/>
</dbReference>
<reference evidence="2" key="1">
    <citation type="submission" date="2016-10" db="EMBL/GenBank/DDBJ databases">
        <authorList>
            <person name="Varghese N."/>
            <person name="Submissions S."/>
        </authorList>
    </citation>
    <scope>NUCLEOTIDE SEQUENCE [LARGE SCALE GENOMIC DNA]</scope>
    <source>
        <strain evidence="2">ATCC 700379</strain>
    </source>
</reference>
<dbReference type="Gene3D" id="3.40.50.450">
    <property type="match status" value="1"/>
</dbReference>
<dbReference type="RefSeq" id="WP_093669237.1">
    <property type="nucleotide sequence ID" value="NZ_FOOY01000003.1"/>
</dbReference>
<dbReference type="NCBIfam" id="NF010181">
    <property type="entry name" value="PRK13660.1"/>
    <property type="match status" value="1"/>
</dbReference>
<dbReference type="PANTHER" id="PTHR38440:SF1">
    <property type="entry name" value="UPF0398 PROTEIN SPR0331"/>
    <property type="match status" value="1"/>
</dbReference>
<dbReference type="PIRSF" id="PIRSF021290">
    <property type="entry name" value="DUF1273"/>
    <property type="match status" value="1"/>
</dbReference>
<dbReference type="AlphaFoldDB" id="A0A1I2N2A4"/>
<keyword evidence="2" id="KW-1185">Reference proteome</keyword>
<proteinExistence type="predicted"/>